<sequence>MEVKKIYTSFEEINRDLEILKVEKELAHEKLKLSFEDTKDSITAKNILGTVPGTAVNVLGALSGPIKNLGVTYLFKKIFKL</sequence>
<comment type="caution">
    <text evidence="1">The sequence shown here is derived from an EMBL/GenBank/DDBJ whole genome shotgun (WGS) entry which is preliminary data.</text>
</comment>
<evidence type="ECO:0000313" key="2">
    <source>
        <dbReference type="Proteomes" id="UP000798602"/>
    </source>
</evidence>
<dbReference type="InterPro" id="IPR046290">
    <property type="entry name" value="DUF6327"/>
</dbReference>
<name>A0ABW9ZB10_9FLAO</name>
<reference evidence="2" key="1">
    <citation type="submission" date="2020-01" db="EMBL/GenBank/DDBJ databases">
        <title>Sphingomonas sp. strain CSW-10.</title>
        <authorList>
            <person name="Chen W.-M."/>
        </authorList>
    </citation>
    <scope>NUCLEOTIDE SEQUENCE [LARGE SCALE GENOMIC DNA]</scope>
    <source>
        <strain evidence="2">NST-5</strain>
    </source>
</reference>
<gene>
    <name evidence="1" type="ORF">GV828_11160</name>
</gene>
<accession>A0ABW9ZB10</accession>
<proteinExistence type="predicted"/>
<dbReference type="Proteomes" id="UP000798602">
    <property type="component" value="Unassembled WGS sequence"/>
</dbReference>
<evidence type="ECO:0008006" key="3">
    <source>
        <dbReference type="Google" id="ProtNLM"/>
    </source>
</evidence>
<keyword evidence="2" id="KW-1185">Reference proteome</keyword>
<dbReference type="Pfam" id="PF19852">
    <property type="entry name" value="DUF6327"/>
    <property type="match status" value="1"/>
</dbReference>
<evidence type="ECO:0000313" key="1">
    <source>
        <dbReference type="EMBL" id="NBL65759.1"/>
    </source>
</evidence>
<dbReference type="EMBL" id="JAABLM010000014">
    <property type="protein sequence ID" value="NBL65759.1"/>
    <property type="molecule type" value="Genomic_DNA"/>
</dbReference>
<protein>
    <recommendedName>
        <fullName evidence="3">Glutaminyl-tRNA synthetase</fullName>
    </recommendedName>
</protein>
<organism evidence="1 2">
    <name type="scientific">Flavobacterium ichthyis</name>
    <dbReference type="NCBI Taxonomy" id="2698827"/>
    <lineage>
        <taxon>Bacteria</taxon>
        <taxon>Pseudomonadati</taxon>
        <taxon>Bacteroidota</taxon>
        <taxon>Flavobacteriia</taxon>
        <taxon>Flavobacteriales</taxon>
        <taxon>Flavobacteriaceae</taxon>
        <taxon>Flavobacterium</taxon>
    </lineage>
</organism>
<dbReference type="RefSeq" id="WP_166537582.1">
    <property type="nucleotide sequence ID" value="NZ_JAABLM010000014.1"/>
</dbReference>